<accession>A0A2P8D2Y7</accession>
<evidence type="ECO:0000313" key="4">
    <source>
        <dbReference type="Proteomes" id="UP000240572"/>
    </source>
</evidence>
<proteinExistence type="predicted"/>
<dbReference type="InterPro" id="IPR011889">
    <property type="entry name" value="Liste_lipo_26"/>
</dbReference>
<feature type="domain" description="Secretion system C-terminal sorting" evidence="2">
    <location>
        <begin position="554"/>
        <end position="614"/>
    </location>
</feature>
<evidence type="ECO:0000256" key="1">
    <source>
        <dbReference type="SAM" id="SignalP"/>
    </source>
</evidence>
<dbReference type="NCBIfam" id="TIGR02167">
    <property type="entry name" value="Liste_lipo_26"/>
    <property type="match status" value="5"/>
</dbReference>
<evidence type="ECO:0000313" key="3">
    <source>
        <dbReference type="EMBL" id="PSK91573.1"/>
    </source>
</evidence>
<organism evidence="3 4">
    <name type="scientific">Taibaiella chishuiensis</name>
    <dbReference type="NCBI Taxonomy" id="1434707"/>
    <lineage>
        <taxon>Bacteria</taxon>
        <taxon>Pseudomonadati</taxon>
        <taxon>Bacteroidota</taxon>
        <taxon>Chitinophagia</taxon>
        <taxon>Chitinophagales</taxon>
        <taxon>Chitinophagaceae</taxon>
        <taxon>Taibaiella</taxon>
    </lineage>
</organism>
<keyword evidence="4" id="KW-1185">Reference proteome</keyword>
<dbReference type="InterPro" id="IPR026444">
    <property type="entry name" value="Secre_tail"/>
</dbReference>
<sequence length="621" mass="67839">MQFKFSALLSGLLLYAAIVFAGPADEFITLWQSNNPGQSGANEIRFYGSGTGYTIIWEEVGNEIANNGTLVAGTINAGNYQLITFPTAATYRVRVDPTTSGTFTTFKQTEDKLKLIAVTQWGSTAWSGFYQAFRSCANLNVTATDSPNLSQATTLSQMFTFCANLVGNSTFNTWQTGTITDMSGMFWGAILFNQSLNNWNTGNVTSMFNMFENATSFNGSIGSWNTSSVTNMANMFRSAINFNQPIGSWTTSSVTNMEYMFRQATAFNQPINNWNVGSVTDMSGMFHGATAFNQPINNWNVGSVTNMLDMFKSTAAFNQPLNNWVTSSVTNMTSLFESSLFNQDIGNWNVSSVTNMNGMFYHASAFNQDLSTWNLSAINSMSWMFENCGMDCINYSLMLNGWEANTNTPNGISLGAVGMVYNSTALAAHTALTGTQGWTINGDMYDAGCGTPLPVTLHSFNAIYRDPNAVLTWQSAIELGLNYYSVEQSVDGTNFHSADKVLATGSGSYYSISLPQPEGQAFYRLKMVDLDGKTDYSRTQTVSHQTTTASTISIFPNPVRDGRLYIRATKHGTVRIFNQMGQLVQQAGVSGGLQVIDISLLASGIYLIKQEAGTLRSIVVE</sequence>
<dbReference type="AlphaFoldDB" id="A0A2P8D2Y7"/>
<dbReference type="NCBIfam" id="TIGR04183">
    <property type="entry name" value="Por_Secre_tail"/>
    <property type="match status" value="1"/>
</dbReference>
<dbReference type="OrthoDB" id="1525027at2"/>
<evidence type="ECO:0000259" key="2">
    <source>
        <dbReference type="Pfam" id="PF18962"/>
    </source>
</evidence>
<dbReference type="InterPro" id="IPR005046">
    <property type="entry name" value="DUF285"/>
</dbReference>
<reference evidence="3 4" key="1">
    <citation type="submission" date="2018-03" db="EMBL/GenBank/DDBJ databases">
        <title>Genomic Encyclopedia of Type Strains, Phase III (KMG-III): the genomes of soil and plant-associated and newly described type strains.</title>
        <authorList>
            <person name="Whitman W."/>
        </authorList>
    </citation>
    <scope>NUCLEOTIDE SEQUENCE [LARGE SCALE GENOMIC DNA]</scope>
    <source>
        <strain evidence="3 4">CGMCC 1.12700</strain>
    </source>
</reference>
<gene>
    <name evidence="3" type="ORF">B0I18_105156</name>
</gene>
<comment type="caution">
    <text evidence="3">The sequence shown here is derived from an EMBL/GenBank/DDBJ whole genome shotgun (WGS) entry which is preliminary data.</text>
</comment>
<dbReference type="Pfam" id="PF03382">
    <property type="entry name" value="DUF285"/>
    <property type="match status" value="1"/>
</dbReference>
<feature type="chain" id="PRO_5015113703" evidence="1">
    <location>
        <begin position="22"/>
        <end position="621"/>
    </location>
</feature>
<dbReference type="Proteomes" id="UP000240572">
    <property type="component" value="Unassembled WGS sequence"/>
</dbReference>
<feature type="signal peptide" evidence="1">
    <location>
        <begin position="1"/>
        <end position="21"/>
    </location>
</feature>
<dbReference type="EMBL" id="PYGD01000005">
    <property type="protein sequence ID" value="PSK91573.1"/>
    <property type="molecule type" value="Genomic_DNA"/>
</dbReference>
<dbReference type="RefSeq" id="WP_106523471.1">
    <property type="nucleotide sequence ID" value="NZ_PYGD01000005.1"/>
</dbReference>
<dbReference type="Pfam" id="PF18962">
    <property type="entry name" value="Por_Secre_tail"/>
    <property type="match status" value="1"/>
</dbReference>
<protein>
    <submittedName>
        <fullName evidence="3">Putative secreted protein (Por secretion system target)</fullName>
    </submittedName>
</protein>
<name>A0A2P8D2Y7_9BACT</name>
<keyword evidence="1" id="KW-0732">Signal</keyword>